<dbReference type="Gene3D" id="3.60.15.10">
    <property type="entry name" value="Ribonuclease Z/Hydroxyacylglutathione hydrolase-like"/>
    <property type="match status" value="1"/>
</dbReference>
<dbReference type="SMART" id="SM00849">
    <property type="entry name" value="Lactamase_B"/>
    <property type="match status" value="1"/>
</dbReference>
<evidence type="ECO:0000313" key="2">
    <source>
        <dbReference type="EMBL" id="CAL5970945.1"/>
    </source>
</evidence>
<dbReference type="EMBL" id="CAXDID020000002">
    <property type="protein sequence ID" value="CAL5970945.1"/>
    <property type="molecule type" value="Genomic_DNA"/>
</dbReference>
<dbReference type="InterPro" id="IPR001279">
    <property type="entry name" value="Metallo-B-lactamas"/>
</dbReference>
<feature type="domain" description="Flavodoxin-like" evidence="1">
    <location>
        <begin position="257"/>
        <end position="392"/>
    </location>
</feature>
<dbReference type="InterPro" id="IPR029039">
    <property type="entry name" value="Flavoprotein-like_sf"/>
</dbReference>
<dbReference type="Proteomes" id="UP001642409">
    <property type="component" value="Unassembled WGS sequence"/>
</dbReference>
<evidence type="ECO:0000259" key="1">
    <source>
        <dbReference type="PROSITE" id="PS50902"/>
    </source>
</evidence>
<dbReference type="PANTHER" id="PTHR43717">
    <property type="entry name" value="ANAEROBIC NITRIC OXIDE REDUCTASE FLAVORUBREDOXIN"/>
    <property type="match status" value="1"/>
</dbReference>
<dbReference type="Gene3D" id="3.40.50.360">
    <property type="match status" value="1"/>
</dbReference>
<dbReference type="InterPro" id="IPR045761">
    <property type="entry name" value="ODP_dom"/>
</dbReference>
<dbReference type="PANTHER" id="PTHR43717:SF1">
    <property type="entry name" value="ANAEROBIC NITRIC OXIDE REDUCTASE FLAVORUBREDOXIN"/>
    <property type="match status" value="1"/>
</dbReference>
<dbReference type="InterPro" id="IPR036866">
    <property type="entry name" value="RibonucZ/Hydroxyglut_hydro"/>
</dbReference>
<evidence type="ECO:0000313" key="3">
    <source>
        <dbReference type="Proteomes" id="UP001642409"/>
    </source>
</evidence>
<comment type="caution">
    <text evidence="2">The sequence shown here is derived from an EMBL/GenBank/DDBJ whole genome shotgun (WGS) entry which is preliminary data.</text>
</comment>
<organism evidence="2 3">
    <name type="scientific">Hexamita inflata</name>
    <dbReference type="NCBI Taxonomy" id="28002"/>
    <lineage>
        <taxon>Eukaryota</taxon>
        <taxon>Metamonada</taxon>
        <taxon>Diplomonadida</taxon>
        <taxon>Hexamitidae</taxon>
        <taxon>Hexamitinae</taxon>
        <taxon>Hexamita</taxon>
    </lineage>
</organism>
<gene>
    <name evidence="2" type="ORF">HINF_LOCUS885</name>
</gene>
<protein>
    <submittedName>
        <fullName evidence="2">A-type_flavoprotein</fullName>
    </submittedName>
</protein>
<dbReference type="SUPFAM" id="SSF56281">
    <property type="entry name" value="Metallo-hydrolase/oxidoreductase"/>
    <property type="match status" value="1"/>
</dbReference>
<reference evidence="2 3" key="1">
    <citation type="submission" date="2024-07" db="EMBL/GenBank/DDBJ databases">
        <authorList>
            <person name="Akdeniz Z."/>
        </authorList>
    </citation>
    <scope>NUCLEOTIDE SEQUENCE [LARGE SCALE GENOMIC DNA]</scope>
</reference>
<name>A0ABP1GFR5_9EUKA</name>
<dbReference type="SUPFAM" id="SSF52218">
    <property type="entry name" value="Flavoproteins"/>
    <property type="match status" value="1"/>
</dbReference>
<accession>A0ABP1GFR5</accession>
<dbReference type="Pfam" id="PF19583">
    <property type="entry name" value="ODP"/>
    <property type="match status" value="1"/>
</dbReference>
<dbReference type="InterPro" id="IPR016440">
    <property type="entry name" value="Rubredoxin-O_OxRdtase"/>
</dbReference>
<dbReference type="PROSITE" id="PS50902">
    <property type="entry name" value="FLAVODOXIN_LIKE"/>
    <property type="match status" value="1"/>
</dbReference>
<dbReference type="CDD" id="cd07709">
    <property type="entry name" value="flavodiiron_proteins_MBL-fold"/>
    <property type="match status" value="1"/>
</dbReference>
<sequence length="392" mass="44505">MPLASKEIVAPDVFWVGSIDWSVRVFHGYHTDEGTSYNAYLLMDEDVTLIDTVKQSFSQELIERITQVTSLDSVKYVIMNHAENDHSGALPYVMTLLKNATIVTNKICMEHLLLLYPELRHYPFKIVNNSTPLVLKSHTIQFLQVPMLHWPDSMFSYCPEINTLFSNDGFGQHIACSERFIDQVPLQDHVLRQMREYTANILGPCQVPLQTALDNAGSLRIDTILTAHGVSWRDSSIQLALNEYSLFAQNKQLKKKMSVFFHSIRGTVKRTAELIAQASPIQVSMHDLTIDDLTKCALSAYDSEYIAFGSPTIYCQVTPLVEATLQYLLGLHLFKNRKVILFGAFSWVDKAVQDMKRLISNGGGTVISEISFKMQINERVKDQIAEDFKKIF</sequence>
<dbReference type="InterPro" id="IPR008254">
    <property type="entry name" value="Flavodoxin/NO_synth"/>
</dbReference>
<keyword evidence="3" id="KW-1185">Reference proteome</keyword>
<proteinExistence type="predicted"/>
<dbReference type="PIRSF" id="PIRSF005243">
    <property type="entry name" value="ROO"/>
    <property type="match status" value="1"/>
</dbReference>